<dbReference type="AlphaFoldDB" id="A0A2P6NAD7"/>
<organism evidence="2 3">
    <name type="scientific">Planoprotostelium fungivorum</name>
    <dbReference type="NCBI Taxonomy" id="1890364"/>
    <lineage>
        <taxon>Eukaryota</taxon>
        <taxon>Amoebozoa</taxon>
        <taxon>Evosea</taxon>
        <taxon>Variosea</taxon>
        <taxon>Cavosteliida</taxon>
        <taxon>Cavosteliaceae</taxon>
        <taxon>Planoprotostelium</taxon>
    </lineage>
</organism>
<feature type="region of interest" description="Disordered" evidence="1">
    <location>
        <begin position="235"/>
        <end position="275"/>
    </location>
</feature>
<feature type="compositionally biased region" description="Acidic residues" evidence="1">
    <location>
        <begin position="260"/>
        <end position="271"/>
    </location>
</feature>
<feature type="compositionally biased region" description="Basic and acidic residues" evidence="1">
    <location>
        <begin position="250"/>
        <end position="259"/>
    </location>
</feature>
<sequence>MDASHAHSQGWEMMSDPKIMKMCLPSYTQTPPTANECKTLQAAISRIERFYTEGEDKQQQYIEMSKSEQQLYQENMMRITAQLKALRKYPESHTRRKALEAELVQEAKYNERELKARHATEDKIKMLNQKRQEFVKTLNFMRVLSREGPLFLSQAIAASPAQKMKDAKKSLLRQVAAMRDTWNMMAEPSPTMPAYLKGYIESHQFVSDDPRYVIMSRTPRPGFKVLLRFHKKIENTEDDPDNEGMDEEEFRLGDMKKNEEEDEDEVEEGEDGEKSLTKGYRTFDVMIDVGKEKKWLVEIKGSPKGAFEMVRMCITARGFEAMDDEDKEIFVEGDHFSHGATIDEDASDRITDMLDFLDINQMTCKLADHVLERDALGKDLKFFNQLEEMLQMTKKKN</sequence>
<keyword evidence="3" id="KW-1185">Reference proteome</keyword>
<dbReference type="InParanoid" id="A0A2P6NAD7"/>
<comment type="caution">
    <text evidence="2">The sequence shown here is derived from an EMBL/GenBank/DDBJ whole genome shotgun (WGS) entry which is preliminary data.</text>
</comment>
<proteinExistence type="predicted"/>
<gene>
    <name evidence="2" type="ORF">PROFUN_11353</name>
</gene>
<protein>
    <submittedName>
        <fullName evidence="2">Uncharacterized protein</fullName>
    </submittedName>
</protein>
<name>A0A2P6NAD7_9EUKA</name>
<evidence type="ECO:0000256" key="1">
    <source>
        <dbReference type="SAM" id="MobiDB-lite"/>
    </source>
</evidence>
<evidence type="ECO:0000313" key="2">
    <source>
        <dbReference type="EMBL" id="PRP80912.1"/>
    </source>
</evidence>
<reference evidence="2 3" key="1">
    <citation type="journal article" date="2018" name="Genome Biol. Evol.">
        <title>Multiple Roots of Fruiting Body Formation in Amoebozoa.</title>
        <authorList>
            <person name="Hillmann F."/>
            <person name="Forbes G."/>
            <person name="Novohradska S."/>
            <person name="Ferling I."/>
            <person name="Riege K."/>
            <person name="Groth M."/>
            <person name="Westermann M."/>
            <person name="Marz M."/>
            <person name="Spaller T."/>
            <person name="Winckler T."/>
            <person name="Schaap P."/>
            <person name="Glockner G."/>
        </authorList>
    </citation>
    <scope>NUCLEOTIDE SEQUENCE [LARGE SCALE GENOMIC DNA]</scope>
    <source>
        <strain evidence="2 3">Jena</strain>
    </source>
</reference>
<accession>A0A2P6NAD7</accession>
<dbReference type="EMBL" id="MDYQ01000135">
    <property type="protein sequence ID" value="PRP80912.1"/>
    <property type="molecule type" value="Genomic_DNA"/>
</dbReference>
<dbReference type="Proteomes" id="UP000241769">
    <property type="component" value="Unassembled WGS sequence"/>
</dbReference>
<feature type="compositionally biased region" description="Acidic residues" evidence="1">
    <location>
        <begin position="236"/>
        <end position="249"/>
    </location>
</feature>
<evidence type="ECO:0000313" key="3">
    <source>
        <dbReference type="Proteomes" id="UP000241769"/>
    </source>
</evidence>